<keyword evidence="9 12" id="KW-1133">Transmembrane helix</keyword>
<dbReference type="GO" id="GO:0004578">
    <property type="term" value="F:chitobiosyldiphosphodolichol beta-mannosyltransferase activity"/>
    <property type="evidence" value="ECO:0007669"/>
    <property type="project" value="UniProtKB-EC"/>
</dbReference>
<name>A0ABR2ZDC1_9AGAR</name>
<dbReference type="InterPro" id="IPR028098">
    <property type="entry name" value="Glyco_trans_4-like_N"/>
</dbReference>
<evidence type="ECO:0000256" key="8">
    <source>
        <dbReference type="ARBA" id="ARBA00022824"/>
    </source>
</evidence>
<evidence type="ECO:0000256" key="11">
    <source>
        <dbReference type="ARBA" id="ARBA00024899"/>
    </source>
</evidence>
<dbReference type="Gene3D" id="3.40.50.2000">
    <property type="entry name" value="Glycogen Phosphorylase B"/>
    <property type="match status" value="1"/>
</dbReference>
<comment type="pathway">
    <text evidence="2">Protein modification; protein glycosylation.</text>
</comment>
<dbReference type="SUPFAM" id="SSF53756">
    <property type="entry name" value="UDP-Glycosyltransferase/glycogen phosphorylase"/>
    <property type="match status" value="1"/>
</dbReference>
<evidence type="ECO:0000256" key="2">
    <source>
        <dbReference type="ARBA" id="ARBA00004922"/>
    </source>
</evidence>
<dbReference type="Pfam" id="PF13692">
    <property type="entry name" value="Glyco_trans_1_4"/>
    <property type="match status" value="1"/>
</dbReference>
<keyword evidence="10 12" id="KW-0472">Membrane</keyword>
<dbReference type="EMBL" id="JBBXMP010000213">
    <property type="protein sequence ID" value="KAL0059670.1"/>
    <property type="molecule type" value="Genomic_DNA"/>
</dbReference>
<dbReference type="PANTHER" id="PTHR13036">
    <property type="entry name" value="BETA1,4 MANNOSYLTRANSFERASE"/>
    <property type="match status" value="1"/>
</dbReference>
<keyword evidence="5 14" id="KW-0328">Glycosyltransferase</keyword>
<evidence type="ECO:0000256" key="12">
    <source>
        <dbReference type="SAM" id="Phobius"/>
    </source>
</evidence>
<feature type="domain" description="Glycosyltransferase subfamily 4-like N-terminal" evidence="13">
    <location>
        <begin position="67"/>
        <end position="220"/>
    </location>
</feature>
<accession>A0ABR2ZDC1</accession>
<dbReference type="InterPro" id="IPR026051">
    <property type="entry name" value="ALG1-like"/>
</dbReference>
<protein>
    <recommendedName>
        <fullName evidence="4">Chitobiosyldiphosphodolichol beta-mannosyltransferase</fullName>
        <ecNumber evidence="3">2.4.1.142</ecNumber>
    </recommendedName>
</protein>
<evidence type="ECO:0000313" key="15">
    <source>
        <dbReference type="Proteomes" id="UP001437256"/>
    </source>
</evidence>
<evidence type="ECO:0000256" key="6">
    <source>
        <dbReference type="ARBA" id="ARBA00022679"/>
    </source>
</evidence>
<dbReference type="Proteomes" id="UP001437256">
    <property type="component" value="Unassembled WGS sequence"/>
</dbReference>
<evidence type="ECO:0000256" key="1">
    <source>
        <dbReference type="ARBA" id="ARBA00004389"/>
    </source>
</evidence>
<evidence type="ECO:0000256" key="5">
    <source>
        <dbReference type="ARBA" id="ARBA00022676"/>
    </source>
</evidence>
<keyword evidence="6 14" id="KW-0808">Transferase</keyword>
<evidence type="ECO:0000313" key="14">
    <source>
        <dbReference type="EMBL" id="KAL0059670.1"/>
    </source>
</evidence>
<comment type="caution">
    <text evidence="14">The sequence shown here is derived from an EMBL/GenBank/DDBJ whole genome shotgun (WGS) entry which is preliminary data.</text>
</comment>
<keyword evidence="8" id="KW-0256">Endoplasmic reticulum</keyword>
<feature type="transmembrane region" description="Helical" evidence="12">
    <location>
        <begin position="6"/>
        <end position="26"/>
    </location>
</feature>
<keyword evidence="7 12" id="KW-0812">Transmembrane</keyword>
<evidence type="ECO:0000256" key="7">
    <source>
        <dbReference type="ARBA" id="ARBA00022692"/>
    </source>
</evidence>
<reference evidence="14 15" key="1">
    <citation type="submission" date="2024-05" db="EMBL/GenBank/DDBJ databases">
        <title>A draft genome resource for the thread blight pathogen Marasmius tenuissimus strain MS-2.</title>
        <authorList>
            <person name="Yulfo-Soto G.E."/>
            <person name="Baruah I.K."/>
            <person name="Amoako-Attah I."/>
            <person name="Bukari Y."/>
            <person name="Meinhardt L.W."/>
            <person name="Bailey B.A."/>
            <person name="Cohen S.P."/>
        </authorList>
    </citation>
    <scope>NUCLEOTIDE SEQUENCE [LARGE SCALE GENOMIC DNA]</scope>
    <source>
        <strain evidence="14 15">MS-2</strain>
    </source>
</reference>
<proteinExistence type="predicted"/>
<comment type="function">
    <text evidence="11">Participates in the formation of the lipid-linked precursor oligosaccharide for N-glycosylation. Involved in assembling the dolichol-pyrophosphate-GlcNAc(2)-Man(5) intermediate on the cytoplasmic surface of the ER.</text>
</comment>
<dbReference type="EC" id="2.4.1.142" evidence="3"/>
<sequence>MGSESQVLLATAALSLWLIWKVFNAFRRRRQHSFRSVAILVLGDIGRSPRMMYHAESFAEHNFTTFLIGYGGSKPIPSLERLPKVQLRHLPEPPAVLRAIPFILAAPFKILHQITTILKELLVNIPEPPEYILVQNPPSIPTLALVALVGRIRGSKVIIDWHNTGYSILALKLPKTHPYVRVAKWFEATFGRRAFAHLFVTDAMKEALVQQWDLQGTKIVLHDRPPRHFHRASAQEKHDLFMKLRPDLVRYKSLVEYLPTFDLPYSTPFTDTSAQDTNQLMFPSPTSPETAISSSSNDPYARGHSHPIPINQSRYEIVNPPGLRPDRPALVVSSTSWTPDEDFGILLKALRKYEARANEINTKQGEKLPKLLVVVTGKGPERDRYMREVQELEKEWKWVRCISLWLEAEDYPKFLGSADLGVCLHTSSSQLDLPMKVVDMFGCGIPVCALNFKCLPELVRHGQNGLVFDDAAQLAEQMERIAGTSNRQITLPSFLHD</sequence>
<evidence type="ECO:0000259" key="13">
    <source>
        <dbReference type="Pfam" id="PF13579"/>
    </source>
</evidence>
<evidence type="ECO:0000256" key="10">
    <source>
        <dbReference type="ARBA" id="ARBA00023136"/>
    </source>
</evidence>
<gene>
    <name evidence="14" type="primary">ALG1</name>
    <name evidence="14" type="ORF">AAF712_013573</name>
</gene>
<keyword evidence="15" id="KW-1185">Reference proteome</keyword>
<comment type="subcellular location">
    <subcellularLocation>
        <location evidence="1">Endoplasmic reticulum membrane</location>
        <topology evidence="1">Single-pass membrane protein</topology>
    </subcellularLocation>
</comment>
<evidence type="ECO:0000256" key="9">
    <source>
        <dbReference type="ARBA" id="ARBA00022989"/>
    </source>
</evidence>
<dbReference type="PANTHER" id="PTHR13036:SF0">
    <property type="entry name" value="CHITOBIOSYLDIPHOSPHODOLICHOL BETA-MANNOSYLTRANSFERASE"/>
    <property type="match status" value="1"/>
</dbReference>
<evidence type="ECO:0000256" key="3">
    <source>
        <dbReference type="ARBA" id="ARBA00012611"/>
    </source>
</evidence>
<evidence type="ECO:0000256" key="4">
    <source>
        <dbReference type="ARBA" id="ARBA00015841"/>
    </source>
</evidence>
<organism evidence="14 15">
    <name type="scientific">Marasmius tenuissimus</name>
    <dbReference type="NCBI Taxonomy" id="585030"/>
    <lineage>
        <taxon>Eukaryota</taxon>
        <taxon>Fungi</taxon>
        <taxon>Dikarya</taxon>
        <taxon>Basidiomycota</taxon>
        <taxon>Agaricomycotina</taxon>
        <taxon>Agaricomycetes</taxon>
        <taxon>Agaricomycetidae</taxon>
        <taxon>Agaricales</taxon>
        <taxon>Marasmiineae</taxon>
        <taxon>Marasmiaceae</taxon>
        <taxon>Marasmius</taxon>
    </lineage>
</organism>
<dbReference type="Pfam" id="PF13579">
    <property type="entry name" value="Glyco_trans_4_4"/>
    <property type="match status" value="1"/>
</dbReference>